<dbReference type="AlphaFoldDB" id="A0A832SCB6"/>
<sequence>MKCICHPEIDYGDRYNNRNPEDAWIEVLILVSYFSQGRLRVIHASNAHHESITTVELDEQKEV</sequence>
<accession>A0A832SCB6</accession>
<proteinExistence type="predicted"/>
<dbReference type="Proteomes" id="UP000600774">
    <property type="component" value="Unassembled WGS sequence"/>
</dbReference>
<dbReference type="EMBL" id="DUJU01000117">
    <property type="protein sequence ID" value="HIH94364.1"/>
    <property type="molecule type" value="Genomic_DNA"/>
</dbReference>
<evidence type="ECO:0000313" key="1">
    <source>
        <dbReference type="EMBL" id="HIH94364.1"/>
    </source>
</evidence>
<dbReference type="RefSeq" id="WP_048065839.1">
    <property type="nucleotide sequence ID" value="NZ_DUJU01000117.1"/>
</dbReference>
<organism evidence="1 2">
    <name type="scientific">Methanosarcina acetivorans</name>
    <dbReference type="NCBI Taxonomy" id="2214"/>
    <lineage>
        <taxon>Archaea</taxon>
        <taxon>Methanobacteriati</taxon>
        <taxon>Methanobacteriota</taxon>
        <taxon>Stenosarchaea group</taxon>
        <taxon>Methanomicrobia</taxon>
        <taxon>Methanosarcinales</taxon>
        <taxon>Methanosarcinaceae</taxon>
        <taxon>Methanosarcina</taxon>
    </lineage>
</organism>
<name>A0A832SCB6_9EURY</name>
<protein>
    <submittedName>
        <fullName evidence="1">Uncharacterized protein</fullName>
    </submittedName>
</protein>
<gene>
    <name evidence="1" type="ORF">HA338_10080</name>
</gene>
<dbReference type="GeneID" id="24783100"/>
<comment type="caution">
    <text evidence="1">The sequence shown here is derived from an EMBL/GenBank/DDBJ whole genome shotgun (WGS) entry which is preliminary data.</text>
</comment>
<reference evidence="1" key="1">
    <citation type="journal article" date="2020" name="bioRxiv">
        <title>A rank-normalized archaeal taxonomy based on genome phylogeny resolves widespread incomplete and uneven classifications.</title>
        <authorList>
            <person name="Rinke C."/>
            <person name="Chuvochina M."/>
            <person name="Mussig A.J."/>
            <person name="Chaumeil P.-A."/>
            <person name="Waite D.W."/>
            <person name="Whitman W.B."/>
            <person name="Parks D.H."/>
            <person name="Hugenholtz P."/>
        </authorList>
    </citation>
    <scope>NUCLEOTIDE SEQUENCE</scope>
    <source>
        <strain evidence="1">UBA8876</strain>
    </source>
</reference>
<evidence type="ECO:0000313" key="2">
    <source>
        <dbReference type="Proteomes" id="UP000600774"/>
    </source>
</evidence>